<sequence>MSMGWNYDERNDLHPVLPGLLVGPYTVTRRHDVLQHYGVTHVLCIRDPQEVRILNRSIEGLENQFMDVPANVAKENIIQHFDLATEYIEKVL</sequence>
<name>A0ACC1J1F8_9FUNG</name>
<dbReference type="EMBL" id="JANBPW010004892">
    <property type="protein sequence ID" value="KAJ1933851.1"/>
    <property type="molecule type" value="Genomic_DNA"/>
</dbReference>
<evidence type="ECO:0000313" key="2">
    <source>
        <dbReference type="Proteomes" id="UP001150603"/>
    </source>
</evidence>
<organism evidence="1 2">
    <name type="scientific">Linderina macrospora</name>
    <dbReference type="NCBI Taxonomy" id="4868"/>
    <lineage>
        <taxon>Eukaryota</taxon>
        <taxon>Fungi</taxon>
        <taxon>Fungi incertae sedis</taxon>
        <taxon>Zoopagomycota</taxon>
        <taxon>Kickxellomycotina</taxon>
        <taxon>Kickxellomycetes</taxon>
        <taxon>Kickxellales</taxon>
        <taxon>Kickxellaceae</taxon>
        <taxon>Linderina</taxon>
    </lineage>
</organism>
<gene>
    <name evidence="1" type="ORF">FBU59_005891</name>
</gene>
<proteinExistence type="predicted"/>
<accession>A0ACC1J1F8</accession>
<evidence type="ECO:0000313" key="1">
    <source>
        <dbReference type="EMBL" id="KAJ1933851.1"/>
    </source>
</evidence>
<comment type="caution">
    <text evidence="1">The sequence shown here is derived from an EMBL/GenBank/DDBJ whole genome shotgun (WGS) entry which is preliminary data.</text>
</comment>
<dbReference type="Proteomes" id="UP001150603">
    <property type="component" value="Unassembled WGS sequence"/>
</dbReference>
<feature type="non-terminal residue" evidence="1">
    <location>
        <position position="92"/>
    </location>
</feature>
<keyword evidence="2" id="KW-1185">Reference proteome</keyword>
<protein>
    <submittedName>
        <fullName evidence="1">Uncharacterized protein</fullName>
    </submittedName>
</protein>
<reference evidence="1" key="1">
    <citation type="submission" date="2022-07" db="EMBL/GenBank/DDBJ databases">
        <title>Phylogenomic reconstructions and comparative analyses of Kickxellomycotina fungi.</title>
        <authorList>
            <person name="Reynolds N.K."/>
            <person name="Stajich J.E."/>
            <person name="Barry K."/>
            <person name="Grigoriev I.V."/>
            <person name="Crous P."/>
            <person name="Smith M.E."/>
        </authorList>
    </citation>
    <scope>NUCLEOTIDE SEQUENCE</scope>
    <source>
        <strain evidence="1">NRRL 5244</strain>
    </source>
</reference>